<reference evidence="1" key="1">
    <citation type="submission" date="2017-10" db="EMBL/GenBank/DDBJ databases">
        <title>Genome sequence of cellulolytic Lachnospiraceae bacterium XHS1971 isolated from hotspring sediment.</title>
        <authorList>
            <person name="Vasudevan G."/>
            <person name="Joshi A.J."/>
            <person name="Hivarkar S."/>
            <person name="Lanjekar V.B."/>
            <person name="Dhakephalkar P.K."/>
            <person name="Dagar S."/>
        </authorList>
    </citation>
    <scope>NUCLEOTIDE SEQUENCE</scope>
    <source>
        <strain evidence="1">XHS1971</strain>
    </source>
</reference>
<dbReference type="EMBL" id="PEDL01000001">
    <property type="protein sequence ID" value="PHV72374.1"/>
    <property type="molecule type" value="Genomic_DNA"/>
</dbReference>
<accession>A0AC61DGF2</accession>
<organism evidence="1 2">
    <name type="scientific">Sporanaerobium hydrogeniformans</name>
    <dbReference type="NCBI Taxonomy" id="3072179"/>
    <lineage>
        <taxon>Bacteria</taxon>
        <taxon>Bacillati</taxon>
        <taxon>Bacillota</taxon>
        <taxon>Clostridia</taxon>
        <taxon>Lachnospirales</taxon>
        <taxon>Lachnospiraceae</taxon>
        <taxon>Sporanaerobium</taxon>
    </lineage>
</organism>
<evidence type="ECO:0000313" key="1">
    <source>
        <dbReference type="EMBL" id="PHV72374.1"/>
    </source>
</evidence>
<gene>
    <name evidence="1" type="ORF">CS063_02540</name>
</gene>
<evidence type="ECO:0000313" key="2">
    <source>
        <dbReference type="Proteomes" id="UP000224460"/>
    </source>
</evidence>
<comment type="caution">
    <text evidence="1">The sequence shown here is derived from an EMBL/GenBank/DDBJ whole genome shotgun (WGS) entry which is preliminary data.</text>
</comment>
<proteinExistence type="predicted"/>
<keyword evidence="2" id="KW-1185">Reference proteome</keyword>
<protein>
    <submittedName>
        <fullName evidence="1">GNAT family N-acetyltransferase</fullName>
    </submittedName>
</protein>
<sequence>MTLSIRSVTAQDIDTITQIEALCFPIAEAASFATFKERIETFPDCFFVAEYQGKMIGFINGCCTQDKTISDKLFESASSHDPKGIYQAIFGLDVLPEYRRQGVAALLMQHMIAAAKTRGCKGVILTCKKQLIPYYSKFGYTNQGLSHSVHGGATWYDMILEF</sequence>
<name>A0AC61DGF2_9FIRM</name>
<dbReference type="Proteomes" id="UP000224460">
    <property type="component" value="Unassembled WGS sequence"/>
</dbReference>